<keyword evidence="1" id="KW-0472">Membrane</keyword>
<organism evidence="3 5">
    <name type="scientific">Agreia bicolorata</name>
    <dbReference type="NCBI Taxonomy" id="110935"/>
    <lineage>
        <taxon>Bacteria</taxon>
        <taxon>Bacillati</taxon>
        <taxon>Actinomycetota</taxon>
        <taxon>Actinomycetes</taxon>
        <taxon>Micrococcales</taxon>
        <taxon>Microbacteriaceae</taxon>
        <taxon>Agreia</taxon>
    </lineage>
</organism>
<dbReference type="EMBL" id="FUYG01000003">
    <property type="protein sequence ID" value="SKA90944.1"/>
    <property type="molecule type" value="Genomic_DNA"/>
</dbReference>
<feature type="transmembrane region" description="Helical" evidence="1">
    <location>
        <begin position="123"/>
        <end position="142"/>
    </location>
</feature>
<dbReference type="EMBL" id="JYFC01000002">
    <property type="protein sequence ID" value="KJC65098.1"/>
    <property type="molecule type" value="Genomic_DNA"/>
</dbReference>
<keyword evidence="1" id="KW-0812">Transmembrane</keyword>
<sequence length="177" mass="19366">MRVLLKFVLDTDPDAAWRAIRSPAVFREVSSPFLKIRSLSADGFPTIWQPGQHPVEIEGGGLIPLGKQIIRLSFLERPDGVRIVRDSGRGVSGAVSIPTTWDHQMAISPDPAGTGKTLYRDRLIIGAGLLTPAAWYGMWAFWQWRGARLRQLAPTWAFDPEPIPGSGAEGVDPDIAA</sequence>
<name>A0A1T4XN42_9MICO</name>
<reference evidence="2" key="2">
    <citation type="submission" date="2015-02" db="EMBL/GenBank/DDBJ databases">
        <authorList>
            <person name="Vasilyev I.Y."/>
            <person name="Siniagina M.N."/>
            <person name="Malanin S.Y."/>
            <person name="Boulygina E.A."/>
            <person name="Grygoryeva T.V."/>
            <person name="Yarullina D.R."/>
            <person name="Ilinskaya O.N."/>
        </authorList>
    </citation>
    <scope>NUCLEOTIDE SEQUENCE</scope>
    <source>
        <strain evidence="2">VKM Ac-1804</strain>
    </source>
</reference>
<dbReference type="Proteomes" id="UP000032503">
    <property type="component" value="Unassembled WGS sequence"/>
</dbReference>
<accession>A0A1T4XN42</accession>
<protein>
    <recommendedName>
        <fullName evidence="6">Polyketide cyclase / dehydrase and lipid transport</fullName>
    </recommendedName>
</protein>
<evidence type="ECO:0000313" key="4">
    <source>
        <dbReference type="Proteomes" id="UP000032503"/>
    </source>
</evidence>
<evidence type="ECO:0000313" key="5">
    <source>
        <dbReference type="Proteomes" id="UP000189735"/>
    </source>
</evidence>
<dbReference type="AlphaFoldDB" id="A0A1T4XN42"/>
<gene>
    <name evidence="3" type="ORF">SAMN06295879_1395</name>
    <name evidence="2" type="ORF">TZ00_05995</name>
</gene>
<reference evidence="2 4" key="1">
    <citation type="journal article" date="2001" name="Int. J. Syst. Evol. Microbiol.">
        <title>Agreia bicolorata gen. nov., sp. nov., to accommodate actinobacteria isolated from narrow reed grass infected by the nematode Heteroanguina graminophila.</title>
        <authorList>
            <person name="Evtushenko L.I."/>
            <person name="Dorofeeva L.V."/>
            <person name="Dobrovolskaya T.G."/>
            <person name="Streshinskaya G.M."/>
            <person name="Subbotin S.A."/>
            <person name="Tiedje J.M."/>
        </authorList>
    </citation>
    <scope>NUCLEOTIDE SEQUENCE [LARGE SCALE GENOMIC DNA]</scope>
    <source>
        <strain evidence="2 4">VKM Ac-1804</strain>
    </source>
</reference>
<dbReference type="Proteomes" id="UP000189735">
    <property type="component" value="Unassembled WGS sequence"/>
</dbReference>
<evidence type="ECO:0000256" key="1">
    <source>
        <dbReference type="SAM" id="Phobius"/>
    </source>
</evidence>
<keyword evidence="4" id="KW-1185">Reference proteome</keyword>
<dbReference type="RefSeq" id="WP_044439972.1">
    <property type="nucleotide sequence ID" value="NZ_FUYG01000003.1"/>
</dbReference>
<evidence type="ECO:0000313" key="3">
    <source>
        <dbReference type="EMBL" id="SKA90944.1"/>
    </source>
</evidence>
<reference evidence="3" key="3">
    <citation type="submission" date="2017-02" db="EMBL/GenBank/DDBJ databases">
        <authorList>
            <person name="Peterson S.W."/>
        </authorList>
    </citation>
    <scope>NUCLEOTIDE SEQUENCE [LARGE SCALE GENOMIC DNA]</scope>
    <source>
        <strain evidence="3">VKM Ac-2052</strain>
    </source>
</reference>
<evidence type="ECO:0000313" key="2">
    <source>
        <dbReference type="EMBL" id="KJC65098.1"/>
    </source>
</evidence>
<reference evidence="5" key="4">
    <citation type="submission" date="2017-02" db="EMBL/GenBank/DDBJ databases">
        <authorList>
            <person name="Varghese N."/>
            <person name="Submissions S."/>
        </authorList>
    </citation>
    <scope>NUCLEOTIDE SEQUENCE [LARGE SCALE GENOMIC DNA]</scope>
    <source>
        <strain evidence="5">VKM Ac-2052</strain>
    </source>
</reference>
<evidence type="ECO:0008006" key="6">
    <source>
        <dbReference type="Google" id="ProtNLM"/>
    </source>
</evidence>
<proteinExistence type="predicted"/>
<keyword evidence="1" id="KW-1133">Transmembrane helix</keyword>